<keyword evidence="1" id="KW-1133">Transmembrane helix</keyword>
<evidence type="ECO:0000256" key="1">
    <source>
        <dbReference type="SAM" id="Phobius"/>
    </source>
</evidence>
<organism evidence="2 3">
    <name type="scientific">Plasmodium ovale curtisi</name>
    <dbReference type="NCBI Taxonomy" id="864141"/>
    <lineage>
        <taxon>Eukaryota</taxon>
        <taxon>Sar</taxon>
        <taxon>Alveolata</taxon>
        <taxon>Apicomplexa</taxon>
        <taxon>Aconoidasida</taxon>
        <taxon>Haemosporida</taxon>
        <taxon>Plasmodiidae</taxon>
        <taxon>Plasmodium</taxon>
        <taxon>Plasmodium (Plasmodium)</taxon>
    </lineage>
</organism>
<feature type="transmembrane region" description="Helical" evidence="1">
    <location>
        <begin position="218"/>
        <end position="251"/>
    </location>
</feature>
<dbReference type="EMBL" id="FLQV01003415">
    <property type="protein sequence ID" value="SBT02441.1"/>
    <property type="molecule type" value="Genomic_DNA"/>
</dbReference>
<keyword evidence="1" id="KW-0812">Transmembrane</keyword>
<keyword evidence="1" id="KW-0472">Membrane</keyword>
<accession>A0A1A8XDP3</accession>
<dbReference type="Pfam" id="PF05795">
    <property type="entry name" value="Plasmodium_Vir"/>
    <property type="match status" value="2"/>
</dbReference>
<evidence type="ECO:0000313" key="3">
    <source>
        <dbReference type="Proteomes" id="UP000078546"/>
    </source>
</evidence>
<proteinExistence type="predicted"/>
<dbReference type="InterPro" id="IPR008780">
    <property type="entry name" value="Plasmodium_Vir"/>
</dbReference>
<name>A0A1A8XDP3_PLAOA</name>
<sequence>MDSNKDEEYYQVVSFFTKFDNKFDIKTSSFHSEYNSDCNTIGSSHFNDKNAFISPCTYFAKYLKDLERTYQNDDRRNRCMYLNYCLNDVSNVAKYHTYDYADLFSAYKDVSSKLDVCKDQIEIIDRDVFEKVKVLYELYHNVHNIKKGEDTSTNIDCDKAKECFTYYREHLEVCNTNSNNAYCQELTKFKKVYDHIMEDIISCENVPQVLPPIKNDSFNAVVLTSFILISATIFILFIIYKFTPFGSWIYLRIQRKKKLWNNLYDKALQFFDKTKQQSLISQGNRFNIQYDSSRNS</sequence>
<dbReference type="Proteomes" id="UP000078546">
    <property type="component" value="Unassembled WGS sequence"/>
</dbReference>
<gene>
    <name evidence="2" type="ORF">POVCU1_076890</name>
</gene>
<protein>
    <submittedName>
        <fullName evidence="2">PIR Superfamily Protein</fullName>
    </submittedName>
</protein>
<dbReference type="AlphaFoldDB" id="A0A1A8XDP3"/>
<evidence type="ECO:0000313" key="2">
    <source>
        <dbReference type="EMBL" id="SBT02441.1"/>
    </source>
</evidence>
<reference evidence="3" key="1">
    <citation type="submission" date="2016-05" db="EMBL/GenBank/DDBJ databases">
        <authorList>
            <person name="Naeem Raeece"/>
        </authorList>
    </citation>
    <scope>NUCLEOTIDE SEQUENCE [LARGE SCALE GENOMIC DNA]</scope>
</reference>